<evidence type="ECO:0000313" key="1">
    <source>
        <dbReference type="EMBL" id="GBL90624.1"/>
    </source>
</evidence>
<organism evidence="1 2">
    <name type="scientific">Araneus ventricosus</name>
    <name type="common">Orbweaver spider</name>
    <name type="synonym">Epeira ventricosa</name>
    <dbReference type="NCBI Taxonomy" id="182803"/>
    <lineage>
        <taxon>Eukaryota</taxon>
        <taxon>Metazoa</taxon>
        <taxon>Ecdysozoa</taxon>
        <taxon>Arthropoda</taxon>
        <taxon>Chelicerata</taxon>
        <taxon>Arachnida</taxon>
        <taxon>Araneae</taxon>
        <taxon>Araneomorphae</taxon>
        <taxon>Entelegynae</taxon>
        <taxon>Araneoidea</taxon>
        <taxon>Araneidae</taxon>
        <taxon>Araneus</taxon>
    </lineage>
</organism>
<feature type="non-terminal residue" evidence="1">
    <location>
        <position position="40"/>
    </location>
</feature>
<evidence type="ECO:0000313" key="2">
    <source>
        <dbReference type="Proteomes" id="UP000499080"/>
    </source>
</evidence>
<sequence>MTRTPPEPAPLSPSFRTTTAEGLLTLVVKYGRVSCFVYLR</sequence>
<name>A0A4Y2BHK8_ARAVE</name>
<accession>A0A4Y2BHK8</accession>
<gene>
    <name evidence="1" type="ORF">AVEN_58639_1</name>
</gene>
<protein>
    <submittedName>
        <fullName evidence="1">Uncharacterized protein</fullName>
    </submittedName>
</protein>
<dbReference type="EMBL" id="BGPR01159563">
    <property type="protein sequence ID" value="GBL90624.1"/>
    <property type="molecule type" value="Genomic_DNA"/>
</dbReference>
<keyword evidence="2" id="KW-1185">Reference proteome</keyword>
<reference evidence="1 2" key="1">
    <citation type="journal article" date="2019" name="Sci. Rep.">
        <title>Orb-weaving spider Araneus ventricosus genome elucidates the spidroin gene catalogue.</title>
        <authorList>
            <person name="Kono N."/>
            <person name="Nakamura H."/>
            <person name="Ohtoshi R."/>
            <person name="Moran D.A.P."/>
            <person name="Shinohara A."/>
            <person name="Yoshida Y."/>
            <person name="Fujiwara M."/>
            <person name="Mori M."/>
            <person name="Tomita M."/>
            <person name="Arakawa K."/>
        </authorList>
    </citation>
    <scope>NUCLEOTIDE SEQUENCE [LARGE SCALE GENOMIC DNA]</scope>
</reference>
<dbReference type="Proteomes" id="UP000499080">
    <property type="component" value="Unassembled WGS sequence"/>
</dbReference>
<proteinExistence type="predicted"/>
<dbReference type="AlphaFoldDB" id="A0A4Y2BHK8"/>
<comment type="caution">
    <text evidence="1">The sequence shown here is derived from an EMBL/GenBank/DDBJ whole genome shotgun (WGS) entry which is preliminary data.</text>
</comment>